<keyword evidence="3" id="KW-1185">Reference proteome</keyword>
<dbReference type="InterPro" id="IPR011043">
    <property type="entry name" value="Gal_Oxase/kelch_b-propeller"/>
</dbReference>
<dbReference type="EMBL" id="ASPP01025290">
    <property type="protein sequence ID" value="ETO08172.1"/>
    <property type="molecule type" value="Genomic_DNA"/>
</dbReference>
<reference evidence="2 3" key="1">
    <citation type="journal article" date="2013" name="Curr. Biol.">
        <title>The Genome of the Foraminiferan Reticulomyxa filosa.</title>
        <authorList>
            <person name="Glockner G."/>
            <person name="Hulsmann N."/>
            <person name="Schleicher M."/>
            <person name="Noegel A.A."/>
            <person name="Eichinger L."/>
            <person name="Gallinger C."/>
            <person name="Pawlowski J."/>
            <person name="Sierra R."/>
            <person name="Euteneuer U."/>
            <person name="Pillet L."/>
            <person name="Moustafa A."/>
            <person name="Platzer M."/>
            <person name="Groth M."/>
            <person name="Szafranski K."/>
            <person name="Schliwa M."/>
        </authorList>
    </citation>
    <scope>NUCLEOTIDE SEQUENCE [LARGE SCALE GENOMIC DNA]</scope>
</reference>
<evidence type="ECO:0000313" key="2">
    <source>
        <dbReference type="EMBL" id="ETO08172.1"/>
    </source>
</evidence>
<accession>X6M3X4</accession>
<evidence type="ECO:0008006" key="4">
    <source>
        <dbReference type="Google" id="ProtNLM"/>
    </source>
</evidence>
<protein>
    <recommendedName>
        <fullName evidence="4">Kelch motif family protein</fullName>
    </recommendedName>
</protein>
<evidence type="ECO:0000256" key="1">
    <source>
        <dbReference type="SAM" id="MobiDB-lite"/>
    </source>
</evidence>
<dbReference type="InterPro" id="IPR015915">
    <property type="entry name" value="Kelch-typ_b-propeller"/>
</dbReference>
<organism evidence="2 3">
    <name type="scientific">Reticulomyxa filosa</name>
    <dbReference type="NCBI Taxonomy" id="46433"/>
    <lineage>
        <taxon>Eukaryota</taxon>
        <taxon>Sar</taxon>
        <taxon>Rhizaria</taxon>
        <taxon>Retaria</taxon>
        <taxon>Foraminifera</taxon>
        <taxon>Monothalamids</taxon>
        <taxon>Reticulomyxidae</taxon>
        <taxon>Reticulomyxa</taxon>
    </lineage>
</organism>
<sequence length="396" mass="45984">MHLNFHCSTYVQFLCFINQIKNVHGHITFLKKKLNLKNFSNINMTNQTKTQNSPERETEQTKQSRHLSIPFQILKELHTPLDQVQCVIHKHEILICGEDNNKHSNEITLLSFGSSLFGKKHTLVMKYVSVWSDISNKSNELNNYNEWVPFTDNYNCPIVIGRDDDDYFGVRAVIGGSNNHLLFITYYEDNISVFDLNTFRFIKYDTLPIDSQILFHCFVSNSENEQGQEMMKTNKQNCQMLLFCNKTGLSIEYDEDKNKFQFYKLHVCRNIASLYKYAYVCINDIILFFGGWNSAVLGTFISKSVHKYSIREDKWTTFQNTLPSPLYNCAAILSKEDNHIHIIGGADNTKTAVSTHMKTKVRVWDSSLLVMICIFILMKHNQTLKQNLLLNIGLEH</sequence>
<dbReference type="AlphaFoldDB" id="X6M3X4"/>
<dbReference type="SUPFAM" id="SSF50965">
    <property type="entry name" value="Galactose oxidase, central domain"/>
    <property type="match status" value="1"/>
</dbReference>
<evidence type="ECO:0000313" key="3">
    <source>
        <dbReference type="Proteomes" id="UP000023152"/>
    </source>
</evidence>
<proteinExistence type="predicted"/>
<gene>
    <name evidence="2" type="ORF">RFI_29219</name>
</gene>
<dbReference type="Proteomes" id="UP000023152">
    <property type="component" value="Unassembled WGS sequence"/>
</dbReference>
<dbReference type="Gene3D" id="2.120.10.80">
    <property type="entry name" value="Kelch-type beta propeller"/>
    <property type="match status" value="1"/>
</dbReference>
<name>X6M3X4_RETFI</name>
<comment type="caution">
    <text evidence="2">The sequence shown here is derived from an EMBL/GenBank/DDBJ whole genome shotgun (WGS) entry which is preliminary data.</text>
</comment>
<feature type="region of interest" description="Disordered" evidence="1">
    <location>
        <begin position="45"/>
        <end position="64"/>
    </location>
</feature>